<accession>K0R244</accession>
<sequence>MRRSGREMESGWDQSKIDAKVASVLVPEACACNADEMPMICFCLTVWCPGALKTYRRFTYNPLPLKVASRFGHHARHLQPRRRKEGPKILQSPQAAAPGTAPSLCFYRMPLDVRAAGLEEQVFVRAGGRVRVTVKSPSPVLLPSHGGKRDDTVLLSHSGWLSSTNNIGGLLKLQTHIQDPGCTHRLLVDRAPIPQFKRGGSVQAAAPHPAAATRTRIVHGPHLRVTLALAFSNCNPAETARASPLLVGRMNSLRRIATPAAKSAVRRFSSPAPASGLMKLNFN</sequence>
<reference evidence="2 3" key="1">
    <citation type="journal article" date="2012" name="Genome Biol.">
        <title>Genome and low-iron response of an oceanic diatom adapted to chronic iron limitation.</title>
        <authorList>
            <person name="Lommer M."/>
            <person name="Specht M."/>
            <person name="Roy A.S."/>
            <person name="Kraemer L."/>
            <person name="Andreson R."/>
            <person name="Gutowska M.A."/>
            <person name="Wolf J."/>
            <person name="Bergner S.V."/>
            <person name="Schilhabel M.B."/>
            <person name="Klostermeier U.C."/>
            <person name="Beiko R.G."/>
            <person name="Rosenstiel P."/>
            <person name="Hippler M."/>
            <person name="Laroche J."/>
        </authorList>
    </citation>
    <scope>NUCLEOTIDE SEQUENCE [LARGE SCALE GENOMIC DNA]</scope>
    <source>
        <strain evidence="2 3">CCMP1005</strain>
    </source>
</reference>
<protein>
    <submittedName>
        <fullName evidence="2">Uncharacterized protein</fullName>
    </submittedName>
</protein>
<dbReference type="EMBL" id="AGNL01047623">
    <property type="protein sequence ID" value="EJK46638.1"/>
    <property type="molecule type" value="Genomic_DNA"/>
</dbReference>
<keyword evidence="3" id="KW-1185">Reference proteome</keyword>
<comment type="caution">
    <text evidence="2">The sequence shown here is derived from an EMBL/GenBank/DDBJ whole genome shotgun (WGS) entry which is preliminary data.</text>
</comment>
<evidence type="ECO:0000313" key="3">
    <source>
        <dbReference type="Proteomes" id="UP000266841"/>
    </source>
</evidence>
<proteinExistence type="predicted"/>
<organism evidence="2 3">
    <name type="scientific">Thalassiosira oceanica</name>
    <name type="common">Marine diatom</name>
    <dbReference type="NCBI Taxonomy" id="159749"/>
    <lineage>
        <taxon>Eukaryota</taxon>
        <taxon>Sar</taxon>
        <taxon>Stramenopiles</taxon>
        <taxon>Ochrophyta</taxon>
        <taxon>Bacillariophyta</taxon>
        <taxon>Coscinodiscophyceae</taxon>
        <taxon>Thalassiosirophycidae</taxon>
        <taxon>Thalassiosirales</taxon>
        <taxon>Thalassiosiraceae</taxon>
        <taxon>Thalassiosira</taxon>
    </lineage>
</organism>
<name>K0R244_THAOC</name>
<dbReference type="Proteomes" id="UP000266841">
    <property type="component" value="Unassembled WGS sequence"/>
</dbReference>
<gene>
    <name evidence="2" type="ORF">THAOC_34684</name>
</gene>
<feature type="region of interest" description="Disordered" evidence="1">
    <location>
        <begin position="74"/>
        <end position="98"/>
    </location>
</feature>
<feature type="compositionally biased region" description="Basic residues" evidence="1">
    <location>
        <begin position="74"/>
        <end position="85"/>
    </location>
</feature>
<evidence type="ECO:0000256" key="1">
    <source>
        <dbReference type="SAM" id="MobiDB-lite"/>
    </source>
</evidence>
<dbReference type="AlphaFoldDB" id="K0R244"/>
<evidence type="ECO:0000313" key="2">
    <source>
        <dbReference type="EMBL" id="EJK46638.1"/>
    </source>
</evidence>
<feature type="non-terminal residue" evidence="2">
    <location>
        <position position="283"/>
    </location>
</feature>